<name>A0A918EG18_9PSEU</name>
<accession>A0A918EG18</accession>
<evidence type="ECO:0000313" key="5">
    <source>
        <dbReference type="Proteomes" id="UP000639606"/>
    </source>
</evidence>
<dbReference type="GO" id="GO:0017000">
    <property type="term" value="P:antibiotic biosynthetic process"/>
    <property type="evidence" value="ECO:0007669"/>
    <property type="project" value="UniProtKB-ARBA"/>
</dbReference>
<dbReference type="AlphaFoldDB" id="A0A918EG18"/>
<dbReference type="InterPro" id="IPR010610">
    <property type="entry name" value="EryCIII-like_C"/>
</dbReference>
<evidence type="ECO:0000256" key="1">
    <source>
        <dbReference type="ARBA" id="ARBA00009995"/>
    </source>
</evidence>
<proteinExistence type="inferred from homology"/>
<evidence type="ECO:0000313" key="4">
    <source>
        <dbReference type="EMBL" id="GGP68438.1"/>
    </source>
</evidence>
<sequence length="371" mass="39889">MGLLFVTLAGHGHITPTLALVEELAARGHRVDYATGPENAGTVTSAGANWVELPGLRPFRPVGADVMAAWFRHYFAAMRAVYPVLLDRCRTRRPDVICYDATNWPARLVAGELGIPAVRCVPHLASNESFALPVPDAAHVVADDCAEFATRYGVDLDVRGTLDVPEEVNLVFVPRRFQPAGETFDETFHFLGPLLGRRADEPWSPEHPDLPLLYVSLGSIMTDPAFYRACVAAFGDGTWQVAMTAPDAGPVPATVEVRSWFPQPAVLRRAQAFVTHAGMNSTMEALYCGVPLVAVPRTPEQAANADRIQELGLGERLTDVADLRAAVERVSADSAVRANLDRMRAAIRAGGGARRGADLVGGLARPPGRSG</sequence>
<dbReference type="GO" id="GO:0016758">
    <property type="term" value="F:hexosyltransferase activity"/>
    <property type="evidence" value="ECO:0007669"/>
    <property type="project" value="InterPro"/>
</dbReference>
<dbReference type="CDD" id="cd03784">
    <property type="entry name" value="GT1_Gtf-like"/>
    <property type="match status" value="1"/>
</dbReference>
<organism evidence="4 5">
    <name type="scientific">Saccharothrix coeruleofusca</name>
    <dbReference type="NCBI Taxonomy" id="33919"/>
    <lineage>
        <taxon>Bacteria</taxon>
        <taxon>Bacillati</taxon>
        <taxon>Actinomycetota</taxon>
        <taxon>Actinomycetes</taxon>
        <taxon>Pseudonocardiales</taxon>
        <taxon>Pseudonocardiaceae</taxon>
        <taxon>Saccharothrix</taxon>
    </lineage>
</organism>
<evidence type="ECO:0000256" key="2">
    <source>
        <dbReference type="ARBA" id="ARBA00022679"/>
    </source>
</evidence>
<dbReference type="PROSITE" id="PS00375">
    <property type="entry name" value="UDPGT"/>
    <property type="match status" value="1"/>
</dbReference>
<reference evidence="4" key="2">
    <citation type="submission" date="2020-09" db="EMBL/GenBank/DDBJ databases">
        <authorList>
            <person name="Sun Q."/>
            <person name="Ohkuma M."/>
        </authorList>
    </citation>
    <scope>NUCLEOTIDE SEQUENCE</scope>
    <source>
        <strain evidence="4">JCM 3313</strain>
    </source>
</reference>
<protein>
    <submittedName>
        <fullName evidence="4">UDP glycosyltransferase</fullName>
    </submittedName>
</protein>
<comment type="caution">
    <text evidence="4">The sequence shown here is derived from an EMBL/GenBank/DDBJ whole genome shotgun (WGS) entry which is preliminary data.</text>
</comment>
<dbReference type="SUPFAM" id="SSF53756">
    <property type="entry name" value="UDP-Glycosyltransferase/glycogen phosphorylase"/>
    <property type="match status" value="1"/>
</dbReference>
<dbReference type="InterPro" id="IPR002213">
    <property type="entry name" value="UDP_glucos_trans"/>
</dbReference>
<dbReference type="GO" id="GO:0008194">
    <property type="term" value="F:UDP-glycosyltransferase activity"/>
    <property type="evidence" value="ECO:0007669"/>
    <property type="project" value="InterPro"/>
</dbReference>
<dbReference type="NCBIfam" id="TIGR01426">
    <property type="entry name" value="MGT"/>
    <property type="match status" value="1"/>
</dbReference>
<evidence type="ECO:0000259" key="3">
    <source>
        <dbReference type="Pfam" id="PF06722"/>
    </source>
</evidence>
<dbReference type="Gene3D" id="3.40.50.2000">
    <property type="entry name" value="Glycogen Phosphorylase B"/>
    <property type="match status" value="2"/>
</dbReference>
<dbReference type="RefSeq" id="WP_229796009.1">
    <property type="nucleotide sequence ID" value="NZ_BMRG01000010.1"/>
</dbReference>
<dbReference type="PANTHER" id="PTHR48050:SF13">
    <property type="entry name" value="STEROL 3-BETA-GLUCOSYLTRANSFERASE UGT80A2"/>
    <property type="match status" value="1"/>
</dbReference>
<dbReference type="FunFam" id="3.40.50.2000:FF:000072">
    <property type="entry name" value="Glycosyl transferase"/>
    <property type="match status" value="1"/>
</dbReference>
<keyword evidence="2" id="KW-0808">Transferase</keyword>
<dbReference type="Proteomes" id="UP000639606">
    <property type="component" value="Unassembled WGS sequence"/>
</dbReference>
<dbReference type="PANTHER" id="PTHR48050">
    <property type="entry name" value="STEROL 3-BETA-GLUCOSYLTRANSFERASE"/>
    <property type="match status" value="1"/>
</dbReference>
<feature type="domain" description="Erythromycin biosynthesis protein CIII-like C-terminal" evidence="3">
    <location>
        <begin position="244"/>
        <end position="346"/>
    </location>
</feature>
<dbReference type="InterPro" id="IPR035595">
    <property type="entry name" value="UDP_glycos_trans_CS"/>
</dbReference>
<keyword evidence="5" id="KW-1185">Reference proteome</keyword>
<dbReference type="EMBL" id="BMRG01000010">
    <property type="protein sequence ID" value="GGP68438.1"/>
    <property type="molecule type" value="Genomic_DNA"/>
</dbReference>
<dbReference type="InterPro" id="IPR050426">
    <property type="entry name" value="Glycosyltransferase_28"/>
</dbReference>
<dbReference type="InterPro" id="IPR006326">
    <property type="entry name" value="UDPGT_MGT-like"/>
</dbReference>
<dbReference type="Pfam" id="PF06722">
    <property type="entry name" value="EryCIII-like_C"/>
    <property type="match status" value="1"/>
</dbReference>
<comment type="similarity">
    <text evidence="1">Belongs to the UDP-glycosyltransferase family.</text>
</comment>
<gene>
    <name evidence="4" type="ORF">GCM10010185_46600</name>
</gene>
<reference evidence="4" key="1">
    <citation type="journal article" date="2014" name="Int. J. Syst. Evol. Microbiol.">
        <title>Complete genome sequence of Corynebacterium casei LMG S-19264T (=DSM 44701T), isolated from a smear-ripened cheese.</title>
        <authorList>
            <consortium name="US DOE Joint Genome Institute (JGI-PGF)"/>
            <person name="Walter F."/>
            <person name="Albersmeier A."/>
            <person name="Kalinowski J."/>
            <person name="Ruckert C."/>
        </authorList>
    </citation>
    <scope>NUCLEOTIDE SEQUENCE</scope>
    <source>
        <strain evidence="4">JCM 3313</strain>
    </source>
</reference>